<dbReference type="OMA" id="AVRMPQK"/>
<dbReference type="HOGENOM" id="CLU_033089_0_0_1"/>
<dbReference type="CDD" id="cd22289">
    <property type="entry name" value="RecQL4_SLD2_NTD"/>
    <property type="match status" value="1"/>
</dbReference>
<dbReference type="FunFam" id="1.10.10.1460:FF:000001">
    <property type="entry name" value="DNA replication regulator Sld2"/>
    <property type="match status" value="1"/>
</dbReference>
<feature type="non-terminal residue" evidence="10">
    <location>
        <position position="1"/>
    </location>
</feature>
<gene>
    <name evidence="10" type="ORF">SEPMUDRAFT_149181</name>
</gene>
<dbReference type="GO" id="GO:0003697">
    <property type="term" value="F:single-stranded DNA binding"/>
    <property type="evidence" value="ECO:0007669"/>
    <property type="project" value="TreeGrafter"/>
</dbReference>
<comment type="similarity">
    <text evidence="2 8">Belongs to the SLD2 family.</text>
</comment>
<evidence type="ECO:0000256" key="6">
    <source>
        <dbReference type="ARBA" id="ARBA00023306"/>
    </source>
</evidence>
<dbReference type="GeneID" id="27902530"/>
<reference evidence="10 11" key="1">
    <citation type="journal article" date="2012" name="PLoS Pathog.">
        <title>Diverse lifestyles and strategies of plant pathogenesis encoded in the genomes of eighteen Dothideomycetes fungi.</title>
        <authorList>
            <person name="Ohm R.A."/>
            <person name="Feau N."/>
            <person name="Henrissat B."/>
            <person name="Schoch C.L."/>
            <person name="Horwitz B.A."/>
            <person name="Barry K.W."/>
            <person name="Condon B.J."/>
            <person name="Copeland A.C."/>
            <person name="Dhillon B."/>
            <person name="Glaser F."/>
            <person name="Hesse C.N."/>
            <person name="Kosti I."/>
            <person name="LaButti K."/>
            <person name="Lindquist E.A."/>
            <person name="Lucas S."/>
            <person name="Salamov A.A."/>
            <person name="Bradshaw R.E."/>
            <person name="Ciuffetti L."/>
            <person name="Hamelin R.C."/>
            <person name="Kema G.H.J."/>
            <person name="Lawrence C."/>
            <person name="Scott J.A."/>
            <person name="Spatafora J.W."/>
            <person name="Turgeon B.G."/>
            <person name="de Wit P.J.G.M."/>
            <person name="Zhong S."/>
            <person name="Goodwin S.B."/>
            <person name="Grigoriev I.V."/>
        </authorList>
    </citation>
    <scope>NUCLEOTIDE SEQUENCE [LARGE SCALE GENOMIC DNA]</scope>
    <source>
        <strain evidence="10 11">SO2202</strain>
    </source>
</reference>
<dbReference type="GO" id="GO:0031261">
    <property type="term" value="C:DNA replication preinitiation complex"/>
    <property type="evidence" value="ECO:0007669"/>
    <property type="project" value="TreeGrafter"/>
</dbReference>
<evidence type="ECO:0000256" key="4">
    <source>
        <dbReference type="ARBA" id="ARBA00022705"/>
    </source>
</evidence>
<dbReference type="EMBL" id="KB456264">
    <property type="protein sequence ID" value="EMF12537.1"/>
    <property type="molecule type" value="Genomic_DNA"/>
</dbReference>
<protein>
    <recommendedName>
        <fullName evidence="3 8">DNA replication regulator SLD2</fullName>
    </recommendedName>
</protein>
<feature type="compositionally biased region" description="Basic and acidic residues" evidence="9">
    <location>
        <begin position="430"/>
        <end position="440"/>
    </location>
</feature>
<comment type="function">
    <text evidence="7 8">Has a role in the initiation of DNA replication. Required at S-phase checkpoint.</text>
</comment>
<keyword evidence="4 8" id="KW-0235">DNA replication</keyword>
<evidence type="ECO:0000256" key="3">
    <source>
        <dbReference type="ARBA" id="ARBA00018363"/>
    </source>
</evidence>
<feature type="region of interest" description="Disordered" evidence="9">
    <location>
        <begin position="140"/>
        <end position="191"/>
    </location>
</feature>
<feature type="compositionally biased region" description="Basic residues" evidence="9">
    <location>
        <begin position="90"/>
        <end position="101"/>
    </location>
</feature>
<accession>M3AYE0</accession>
<dbReference type="Gene3D" id="1.10.10.1460">
    <property type="match status" value="1"/>
</dbReference>
<feature type="compositionally biased region" description="Acidic residues" evidence="9">
    <location>
        <begin position="282"/>
        <end position="292"/>
    </location>
</feature>
<feature type="compositionally biased region" description="Basic residues" evidence="9">
    <location>
        <begin position="453"/>
        <end position="475"/>
    </location>
</feature>
<evidence type="ECO:0000256" key="1">
    <source>
        <dbReference type="ARBA" id="ARBA00004123"/>
    </source>
</evidence>
<evidence type="ECO:0000256" key="2">
    <source>
        <dbReference type="ARBA" id="ARBA00007276"/>
    </source>
</evidence>
<dbReference type="GO" id="GO:1902977">
    <property type="term" value="P:mitotic DNA replication preinitiation complex assembly"/>
    <property type="evidence" value="ECO:0007669"/>
    <property type="project" value="TreeGrafter"/>
</dbReference>
<evidence type="ECO:0000313" key="10">
    <source>
        <dbReference type="EMBL" id="EMF12537.1"/>
    </source>
</evidence>
<comment type="subcellular location">
    <subcellularLocation>
        <location evidence="1 8">Nucleus</location>
    </subcellularLocation>
</comment>
<feature type="compositionally biased region" description="Low complexity" evidence="9">
    <location>
        <begin position="102"/>
        <end position="114"/>
    </location>
</feature>
<dbReference type="AlphaFoldDB" id="M3AYE0"/>
<dbReference type="PANTHER" id="PTHR28124:SF1">
    <property type="entry name" value="DNA REPLICATION REGULATOR SLD2"/>
    <property type="match status" value="1"/>
</dbReference>
<keyword evidence="6 8" id="KW-0131">Cell cycle</keyword>
<dbReference type="Proteomes" id="UP000016931">
    <property type="component" value="Unassembled WGS sequence"/>
</dbReference>
<feature type="region of interest" description="Disordered" evidence="9">
    <location>
        <begin position="273"/>
        <end position="475"/>
    </location>
</feature>
<dbReference type="InterPro" id="IPR021110">
    <property type="entry name" value="DNA_rep_checkpnt_protein"/>
</dbReference>
<feature type="compositionally biased region" description="Acidic residues" evidence="9">
    <location>
        <begin position="372"/>
        <end position="381"/>
    </location>
</feature>
<evidence type="ECO:0000256" key="5">
    <source>
        <dbReference type="ARBA" id="ARBA00023242"/>
    </source>
</evidence>
<evidence type="ECO:0000256" key="8">
    <source>
        <dbReference type="RuleBase" id="RU367067"/>
    </source>
</evidence>
<dbReference type="GO" id="GO:0000727">
    <property type="term" value="P:double-strand break repair via break-induced replication"/>
    <property type="evidence" value="ECO:0007669"/>
    <property type="project" value="TreeGrafter"/>
</dbReference>
<keyword evidence="5 8" id="KW-0539">Nucleus</keyword>
<evidence type="ECO:0000313" key="11">
    <source>
        <dbReference type="Proteomes" id="UP000016931"/>
    </source>
</evidence>
<keyword evidence="11" id="KW-1185">Reference proteome</keyword>
<dbReference type="RefSeq" id="XP_016760658.1">
    <property type="nucleotide sequence ID" value="XM_016905393.1"/>
</dbReference>
<evidence type="ECO:0000256" key="7">
    <source>
        <dbReference type="ARBA" id="ARBA00025253"/>
    </source>
</evidence>
<organism evidence="10 11">
    <name type="scientific">Sphaerulina musiva (strain SO2202)</name>
    <name type="common">Poplar stem canker fungus</name>
    <name type="synonym">Septoria musiva</name>
    <dbReference type="NCBI Taxonomy" id="692275"/>
    <lineage>
        <taxon>Eukaryota</taxon>
        <taxon>Fungi</taxon>
        <taxon>Dikarya</taxon>
        <taxon>Ascomycota</taxon>
        <taxon>Pezizomycotina</taxon>
        <taxon>Dothideomycetes</taxon>
        <taxon>Dothideomycetidae</taxon>
        <taxon>Mycosphaerellales</taxon>
        <taxon>Mycosphaerellaceae</taxon>
        <taxon>Sphaerulina</taxon>
    </lineage>
</organism>
<feature type="compositionally biased region" description="Basic residues" evidence="9">
    <location>
        <begin position="343"/>
        <end position="367"/>
    </location>
</feature>
<proteinExistence type="inferred from homology"/>
<feature type="compositionally biased region" description="Polar residues" evidence="9">
    <location>
        <begin position="64"/>
        <end position="75"/>
    </location>
</feature>
<dbReference type="PANTHER" id="PTHR28124">
    <property type="entry name" value="DNA REPLICATION REGULATOR SLD2"/>
    <property type="match status" value="1"/>
</dbReference>
<dbReference type="GO" id="GO:0006270">
    <property type="term" value="P:DNA replication initiation"/>
    <property type="evidence" value="ECO:0007669"/>
    <property type="project" value="UniProtKB-UniRule"/>
</dbReference>
<name>M3AYE0_SPHMS</name>
<dbReference type="InterPro" id="IPR040203">
    <property type="entry name" value="Sld2"/>
</dbReference>
<dbReference type="eggNOG" id="ENOG502SCF7">
    <property type="taxonomic scope" value="Eukaryota"/>
</dbReference>
<dbReference type="OrthoDB" id="8775810at2759"/>
<dbReference type="GO" id="GO:0003688">
    <property type="term" value="F:DNA replication origin binding"/>
    <property type="evidence" value="ECO:0007669"/>
    <property type="project" value="TreeGrafter"/>
</dbReference>
<dbReference type="Pfam" id="PF11719">
    <property type="entry name" value="Drc1-Sld2"/>
    <property type="match status" value="1"/>
</dbReference>
<sequence length="475" mass="52959">MSVEGKENQSNALSLRAELKEWENTFKQAHGRKAGRDDIKKNADISAKYKLYNDLTRAPKKQAALTTTPRKNSTRPPAAPIQEFQSKQATPRRRTPLRHKPSLLQPSDLLSPLPEVEEEPTPQWVRAALGPTPQRDGHVLGLFDGDDDDDGVQETPLKSGKDLAGGQFIAGTPSKGTGSAEHVHMKSPESSNSKRFMFAAFVGTPMKRKRDNNDIGTTSSSKRKYATPSFLRRCNPMARIDEDDDTVQEPVSRAPFQRRGLVRSLSTIIRNLKKQEEKKMDDEWDIMDELEAEERGETVQKTRGTPEVQVEDSQAVEMPLGPDQGSESSDENSAPEPGMPARKPWKKKGLKRQTRRTNMRPVLHKARKEGDEVPAESEDEAEKVIETQLQNEPAQDGDGLAEGADDGSDADQDVKKSSTSKTKLTKKKVPSKETDQGDGKKKPRKVNAEAHTNYRRLNIKNKNSKAKGRGRFGKR</sequence>
<feature type="region of interest" description="Disordered" evidence="9">
    <location>
        <begin position="56"/>
        <end position="121"/>
    </location>
</feature>
<evidence type="ECO:0000256" key="9">
    <source>
        <dbReference type="SAM" id="MobiDB-lite"/>
    </source>
</evidence>